<dbReference type="STRING" id="37659.GCA_000703125_01187"/>
<reference evidence="8 9" key="1">
    <citation type="submission" date="2018-02" db="EMBL/GenBank/DDBJ databases">
        <title>Genomic Encyclopedia of Archaeal and Bacterial Type Strains, Phase II (KMG-II): from individual species to whole genera.</title>
        <authorList>
            <person name="Goeker M."/>
        </authorList>
    </citation>
    <scope>NUCLEOTIDE SEQUENCE [LARGE SCALE GENOMIC DNA]</scope>
    <source>
        <strain evidence="8 9">DSM 15099</strain>
    </source>
</reference>
<keyword evidence="4" id="KW-0808">Transferase</keyword>
<dbReference type="PROSITE" id="PS51093">
    <property type="entry name" value="PTS_EIIA_TYPE_1"/>
    <property type="match status" value="1"/>
</dbReference>
<dbReference type="Proteomes" id="UP000239863">
    <property type="component" value="Unassembled WGS sequence"/>
</dbReference>
<evidence type="ECO:0000256" key="5">
    <source>
        <dbReference type="ARBA" id="ARBA00022683"/>
    </source>
</evidence>
<dbReference type="EMBL" id="PTIS01000010">
    <property type="protein sequence ID" value="PPK48040.1"/>
    <property type="molecule type" value="Genomic_DNA"/>
</dbReference>
<keyword evidence="6" id="KW-0418">Kinase</keyword>
<organism evidence="8 9">
    <name type="scientific">Clostridium algidicarnis DSM 15099</name>
    <dbReference type="NCBI Taxonomy" id="1121295"/>
    <lineage>
        <taxon>Bacteria</taxon>
        <taxon>Bacillati</taxon>
        <taxon>Bacillota</taxon>
        <taxon>Clostridia</taxon>
        <taxon>Eubacteriales</taxon>
        <taxon>Clostridiaceae</taxon>
        <taxon>Clostridium</taxon>
    </lineage>
</organism>
<evidence type="ECO:0000256" key="1">
    <source>
        <dbReference type="ARBA" id="ARBA00004496"/>
    </source>
</evidence>
<dbReference type="RefSeq" id="WP_104410020.1">
    <property type="nucleotide sequence ID" value="NZ_PTIS01000010.1"/>
</dbReference>
<gene>
    <name evidence="8" type="ORF">BD821_1104</name>
</gene>
<dbReference type="SUPFAM" id="SSF51261">
    <property type="entry name" value="Duplicated hybrid motif"/>
    <property type="match status" value="1"/>
</dbReference>
<dbReference type="InterPro" id="IPR001127">
    <property type="entry name" value="PTS_EIIA_1_perm"/>
</dbReference>
<evidence type="ECO:0000256" key="4">
    <source>
        <dbReference type="ARBA" id="ARBA00022679"/>
    </source>
</evidence>
<evidence type="ECO:0000259" key="7">
    <source>
        <dbReference type="PROSITE" id="PS51093"/>
    </source>
</evidence>
<evidence type="ECO:0000256" key="6">
    <source>
        <dbReference type="ARBA" id="ARBA00022777"/>
    </source>
</evidence>
<dbReference type="PANTHER" id="PTHR45008">
    <property type="entry name" value="PTS SYSTEM GLUCOSE-SPECIFIC EIIA COMPONENT"/>
    <property type="match status" value="1"/>
</dbReference>
<dbReference type="GO" id="GO:0016301">
    <property type="term" value="F:kinase activity"/>
    <property type="evidence" value="ECO:0007669"/>
    <property type="project" value="UniProtKB-KW"/>
</dbReference>
<evidence type="ECO:0000313" key="8">
    <source>
        <dbReference type="EMBL" id="PPK48040.1"/>
    </source>
</evidence>
<dbReference type="AlphaFoldDB" id="A0A2S6FWW5"/>
<keyword evidence="3" id="KW-0762">Sugar transport</keyword>
<dbReference type="InterPro" id="IPR011055">
    <property type="entry name" value="Dup_hybrid_motif"/>
</dbReference>
<evidence type="ECO:0000313" key="9">
    <source>
        <dbReference type="Proteomes" id="UP000239863"/>
    </source>
</evidence>
<accession>A0A2S6FWW5</accession>
<name>A0A2S6FWW5_9CLOT</name>
<evidence type="ECO:0000256" key="3">
    <source>
        <dbReference type="ARBA" id="ARBA00022597"/>
    </source>
</evidence>
<dbReference type="NCBIfam" id="TIGR00830">
    <property type="entry name" value="PTBA"/>
    <property type="match status" value="1"/>
</dbReference>
<proteinExistence type="predicted"/>
<comment type="subcellular location">
    <subcellularLocation>
        <location evidence="1">Cytoplasm</location>
    </subcellularLocation>
</comment>
<dbReference type="GO" id="GO:0005737">
    <property type="term" value="C:cytoplasm"/>
    <property type="evidence" value="ECO:0007669"/>
    <property type="project" value="UniProtKB-SubCell"/>
</dbReference>
<dbReference type="FunFam" id="2.70.70.10:FF:000001">
    <property type="entry name" value="PTS system glucose-specific IIA component"/>
    <property type="match status" value="1"/>
</dbReference>
<protein>
    <submittedName>
        <fullName evidence="8">PTS system IIA component (Glc family)</fullName>
    </submittedName>
</protein>
<dbReference type="InterPro" id="IPR050890">
    <property type="entry name" value="PTS_EIIA_component"/>
</dbReference>
<sequence>MFGLFKKDYELFAPVSGAIMDLSLVPDAVFSEKMAGDGIAINSTGDTFVAPADGNLTVLFKTNHAFAMTLKNGAEILIHIGIDTVELNGEGFERLATEGTDVKAGTPIIKINRKLIEDKGFSLITPLLITNSDSVKEMTVTKQGLVEAGKDKVINYKVK</sequence>
<dbReference type="Pfam" id="PF00358">
    <property type="entry name" value="PTS_EIIA_1"/>
    <property type="match status" value="1"/>
</dbReference>
<dbReference type="PANTHER" id="PTHR45008:SF1">
    <property type="entry name" value="PTS SYSTEM GLUCOSE-SPECIFIC EIIA COMPONENT"/>
    <property type="match status" value="1"/>
</dbReference>
<feature type="domain" description="PTS EIIA type-1" evidence="7">
    <location>
        <begin position="27"/>
        <end position="131"/>
    </location>
</feature>
<keyword evidence="5" id="KW-0598">Phosphotransferase system</keyword>
<comment type="caution">
    <text evidence="8">The sequence shown here is derived from an EMBL/GenBank/DDBJ whole genome shotgun (WGS) entry which is preliminary data.</text>
</comment>
<dbReference type="Gene3D" id="2.70.70.10">
    <property type="entry name" value="Glucose Permease (Domain IIA)"/>
    <property type="match status" value="1"/>
</dbReference>
<dbReference type="OrthoDB" id="92465at2"/>
<dbReference type="PROSITE" id="PS00371">
    <property type="entry name" value="PTS_EIIA_TYPE_1_HIS"/>
    <property type="match status" value="1"/>
</dbReference>
<evidence type="ECO:0000256" key="2">
    <source>
        <dbReference type="ARBA" id="ARBA00022448"/>
    </source>
</evidence>
<keyword evidence="2" id="KW-0813">Transport</keyword>
<dbReference type="GO" id="GO:0009401">
    <property type="term" value="P:phosphoenolpyruvate-dependent sugar phosphotransferase system"/>
    <property type="evidence" value="ECO:0007669"/>
    <property type="project" value="UniProtKB-KW"/>
</dbReference>